<evidence type="ECO:0000256" key="7">
    <source>
        <dbReference type="ARBA" id="ARBA00022840"/>
    </source>
</evidence>
<comment type="caution">
    <text evidence="10">The sequence shown here is derived from an EMBL/GenBank/DDBJ whole genome shotgun (WGS) entry which is preliminary data.</text>
</comment>
<evidence type="ECO:0000313" key="11">
    <source>
        <dbReference type="Proteomes" id="UP000658690"/>
    </source>
</evidence>
<dbReference type="PANTHER" id="PTHR41523">
    <property type="entry name" value="TWO-COMPONENT SYSTEM SENSOR PROTEIN"/>
    <property type="match status" value="1"/>
</dbReference>
<dbReference type="InterPro" id="IPR011495">
    <property type="entry name" value="Sig_transdc_His_kin_sub2_dim/P"/>
</dbReference>
<name>A0ABX1YT70_9BACL</name>
<keyword evidence="5" id="KW-0547">Nucleotide-binding</keyword>
<dbReference type="Pfam" id="PF02518">
    <property type="entry name" value="HATPase_c"/>
    <property type="match status" value="1"/>
</dbReference>
<evidence type="ECO:0000256" key="4">
    <source>
        <dbReference type="ARBA" id="ARBA00022679"/>
    </source>
</evidence>
<proteinExistence type="predicted"/>
<dbReference type="Gene3D" id="3.30.565.10">
    <property type="entry name" value="Histidine kinase-like ATPase, C-terminal domain"/>
    <property type="match status" value="1"/>
</dbReference>
<evidence type="ECO:0000313" key="10">
    <source>
        <dbReference type="EMBL" id="NOU84285.1"/>
    </source>
</evidence>
<dbReference type="SUPFAM" id="SSF55874">
    <property type="entry name" value="ATPase domain of HSP90 chaperone/DNA topoisomerase II/histidine kinase"/>
    <property type="match status" value="1"/>
</dbReference>
<dbReference type="Pfam" id="PF07568">
    <property type="entry name" value="HisKA_2"/>
    <property type="match status" value="1"/>
</dbReference>
<dbReference type="Gene3D" id="3.30.450.280">
    <property type="entry name" value="GAF domain"/>
    <property type="match status" value="1"/>
</dbReference>
<accession>A0ABX1YT70</accession>
<dbReference type="InterPro" id="IPR022066">
    <property type="entry name" value="PdtaS_GAF"/>
</dbReference>
<dbReference type="GO" id="GO:0016301">
    <property type="term" value="F:kinase activity"/>
    <property type="evidence" value="ECO:0007669"/>
    <property type="project" value="UniProtKB-KW"/>
</dbReference>
<dbReference type="Pfam" id="PF12282">
    <property type="entry name" value="GAF_PdtaS"/>
    <property type="match status" value="1"/>
</dbReference>
<dbReference type="PROSITE" id="PS50109">
    <property type="entry name" value="HIS_KIN"/>
    <property type="match status" value="1"/>
</dbReference>
<evidence type="ECO:0000256" key="6">
    <source>
        <dbReference type="ARBA" id="ARBA00022777"/>
    </source>
</evidence>
<evidence type="ECO:0000256" key="3">
    <source>
        <dbReference type="ARBA" id="ARBA00022553"/>
    </source>
</evidence>
<evidence type="ECO:0000259" key="9">
    <source>
        <dbReference type="PROSITE" id="PS50109"/>
    </source>
</evidence>
<evidence type="ECO:0000256" key="8">
    <source>
        <dbReference type="ARBA" id="ARBA00023012"/>
    </source>
</evidence>
<evidence type="ECO:0000256" key="1">
    <source>
        <dbReference type="ARBA" id="ARBA00000085"/>
    </source>
</evidence>
<sequence>MALIMELCRNHTILSEEEAQTIIEMAAQLQLIADVSESDVFIDCPLADKGSALVVAEAHPSSAPSLYKTSVVGQYAFVQNEPAVMFCLLSGQSVIGSRGISQEQIAIQQNVVPIRSKGGNVIGALIMEKDISEKLEQEKNVTRLMETTEQLSETLLTVAMSEGSMQSLMHEGIVLFDDKECVTYTNPRAAEMLKEIGHVGAINGYPIAQLFYGRLEGSPLIGHKGLIHQELQIGHVSFDLKAMSIYRDQREVGGIILIRDISDIKEKEKQLVIKSAVIKEIHHRVKNNLQTVSSLLRLQMRRTKLEEVERVYRDSINRINSIAVIHEMLAFEGLETIHFNDVVDRITKNIISSSSKPDQNIYPKISGDELILQSDVATTLALVVNELVQNCVLHAFGERRTGNIEISLQCSGTIVCVRVSDNGVGFEAANHSDRKGHLGLKITETLVEENLGGVIHITSDGRGTDVLITFPLSKAQQKEDESA</sequence>
<keyword evidence="7" id="KW-0067">ATP-binding</keyword>
<dbReference type="InterPro" id="IPR005467">
    <property type="entry name" value="His_kinase_dom"/>
</dbReference>
<keyword evidence="11" id="KW-1185">Reference proteome</keyword>
<keyword evidence="8" id="KW-0902">Two-component regulatory system</keyword>
<dbReference type="PANTHER" id="PTHR41523:SF8">
    <property type="entry name" value="ETHYLENE RESPONSE SENSOR PROTEIN"/>
    <property type="match status" value="1"/>
</dbReference>
<organism evidence="10 11">
    <name type="scientific">Paenibacillus germinis</name>
    <dbReference type="NCBI Taxonomy" id="2654979"/>
    <lineage>
        <taxon>Bacteria</taxon>
        <taxon>Bacillati</taxon>
        <taxon>Bacillota</taxon>
        <taxon>Bacilli</taxon>
        <taxon>Bacillales</taxon>
        <taxon>Paenibacillaceae</taxon>
        <taxon>Paenibacillus</taxon>
    </lineage>
</organism>
<dbReference type="InterPro" id="IPR003594">
    <property type="entry name" value="HATPase_dom"/>
</dbReference>
<dbReference type="Gene3D" id="3.30.450.20">
    <property type="entry name" value="PAS domain"/>
    <property type="match status" value="1"/>
</dbReference>
<dbReference type="InterPro" id="IPR036890">
    <property type="entry name" value="HATPase_C_sf"/>
</dbReference>
<dbReference type="InterPro" id="IPR038424">
    <property type="entry name" value="H_kinase_PdtaS_GAF_sf"/>
</dbReference>
<reference evidence="10 11" key="1">
    <citation type="submission" date="2019-10" db="EMBL/GenBank/DDBJ databases">
        <title>Description of Paenibacillus choica sp. nov.</title>
        <authorList>
            <person name="Carlier A."/>
            <person name="Qi S."/>
        </authorList>
    </citation>
    <scope>NUCLEOTIDE SEQUENCE [LARGE SCALE GENOMIC DNA]</scope>
    <source>
        <strain evidence="10 11">LMG 31460</strain>
    </source>
</reference>
<gene>
    <name evidence="10" type="ORF">GC102_00585</name>
</gene>
<dbReference type="EMBL" id="WHOC01000006">
    <property type="protein sequence ID" value="NOU84285.1"/>
    <property type="molecule type" value="Genomic_DNA"/>
</dbReference>
<dbReference type="SMART" id="SM00387">
    <property type="entry name" value="HATPase_c"/>
    <property type="match status" value="1"/>
</dbReference>
<comment type="catalytic activity">
    <reaction evidence="1">
        <text>ATP + protein L-histidine = ADP + protein N-phospho-L-histidine.</text>
        <dbReference type="EC" id="2.7.13.3"/>
    </reaction>
</comment>
<keyword evidence="6 10" id="KW-0418">Kinase</keyword>
<evidence type="ECO:0000256" key="5">
    <source>
        <dbReference type="ARBA" id="ARBA00022741"/>
    </source>
</evidence>
<evidence type="ECO:0000256" key="2">
    <source>
        <dbReference type="ARBA" id="ARBA00012438"/>
    </source>
</evidence>
<dbReference type="EC" id="2.7.13.3" evidence="2"/>
<protein>
    <recommendedName>
        <fullName evidence="2">histidine kinase</fullName>
        <ecNumber evidence="2">2.7.13.3</ecNumber>
    </recommendedName>
</protein>
<keyword evidence="3" id="KW-0597">Phosphoprotein</keyword>
<dbReference type="Proteomes" id="UP000658690">
    <property type="component" value="Unassembled WGS sequence"/>
</dbReference>
<keyword evidence="4" id="KW-0808">Transferase</keyword>
<feature type="domain" description="Histidine kinase" evidence="9">
    <location>
        <begin position="280"/>
        <end position="474"/>
    </location>
</feature>